<name>A0A0J6D4Z3_9BACL</name>
<dbReference type="SUPFAM" id="SSF54593">
    <property type="entry name" value="Glyoxalase/Bleomycin resistance protein/Dihydroxybiphenyl dioxygenase"/>
    <property type="match status" value="1"/>
</dbReference>
<evidence type="ECO:0000313" key="3">
    <source>
        <dbReference type="Proteomes" id="UP000035996"/>
    </source>
</evidence>
<comment type="caution">
    <text evidence="2">The sequence shown here is derived from an EMBL/GenBank/DDBJ whole genome shotgun (WGS) entry which is preliminary data.</text>
</comment>
<dbReference type="OrthoDB" id="2184229at2"/>
<keyword evidence="3" id="KW-1185">Reference proteome</keyword>
<dbReference type="STRING" id="157733.AB986_09385"/>
<protein>
    <submittedName>
        <fullName evidence="2">Glyoxalase</fullName>
    </submittedName>
</protein>
<dbReference type="InterPro" id="IPR004360">
    <property type="entry name" value="Glyas_Fos-R_dOase_dom"/>
</dbReference>
<proteinExistence type="predicted"/>
<sequence length="143" mass="16339">MFRVGSIFIPVTKLEEASLWYEKNLGVKKIQEWGEGSEKGIGYYFSDGLTQLGLVQVEKAASSEFQVNEKVRNAYFNFLVEDIESVYNQLRNNGVRTTQLSDFGGMTCFDFYDLDGNSFSVVNEVKDSPFHTDHVKKLQQREA</sequence>
<evidence type="ECO:0000259" key="1">
    <source>
        <dbReference type="PROSITE" id="PS51819"/>
    </source>
</evidence>
<dbReference type="AlphaFoldDB" id="A0A0J6D4Z3"/>
<dbReference type="Proteomes" id="UP000035996">
    <property type="component" value="Unassembled WGS sequence"/>
</dbReference>
<dbReference type="InterPro" id="IPR037523">
    <property type="entry name" value="VOC_core"/>
</dbReference>
<accession>A0A0J6D4Z3</accession>
<reference evidence="2" key="1">
    <citation type="submission" date="2015-06" db="EMBL/GenBank/DDBJ databases">
        <authorList>
            <person name="Liu B."/>
            <person name="Wang J."/>
            <person name="Zhu Y."/>
            <person name="Liu G."/>
            <person name="Chen Q."/>
            <person name="Zheng C."/>
            <person name="Che J."/>
            <person name="Ge C."/>
            <person name="Shi H."/>
            <person name="Pan Z."/>
            <person name="Liu X."/>
        </authorList>
    </citation>
    <scope>NUCLEOTIDE SEQUENCE [LARGE SCALE GENOMIC DNA]</scope>
    <source>
        <strain evidence="2">DSM 16346</strain>
    </source>
</reference>
<feature type="domain" description="VOC" evidence="1">
    <location>
        <begin position="3"/>
        <end position="124"/>
    </location>
</feature>
<dbReference type="PROSITE" id="PS51819">
    <property type="entry name" value="VOC"/>
    <property type="match status" value="1"/>
</dbReference>
<dbReference type="InterPro" id="IPR029068">
    <property type="entry name" value="Glyas_Bleomycin-R_OHBP_Dase"/>
</dbReference>
<dbReference type="Gene3D" id="3.10.180.10">
    <property type="entry name" value="2,3-Dihydroxybiphenyl 1,2-Dioxygenase, domain 1"/>
    <property type="match status" value="1"/>
</dbReference>
<dbReference type="Pfam" id="PF00903">
    <property type="entry name" value="Glyoxalase"/>
    <property type="match status" value="1"/>
</dbReference>
<organism evidence="2 3">
    <name type="scientific">Guptibacillus hwajinpoensis</name>
    <dbReference type="NCBI Taxonomy" id="208199"/>
    <lineage>
        <taxon>Bacteria</taxon>
        <taxon>Bacillati</taxon>
        <taxon>Bacillota</taxon>
        <taxon>Bacilli</taxon>
        <taxon>Bacillales</taxon>
        <taxon>Guptibacillaceae</taxon>
        <taxon>Guptibacillus</taxon>
    </lineage>
</organism>
<evidence type="ECO:0000313" key="2">
    <source>
        <dbReference type="EMBL" id="KMM39394.1"/>
    </source>
</evidence>
<dbReference type="RefSeq" id="WP_048310564.1">
    <property type="nucleotide sequence ID" value="NZ_CP119526.1"/>
</dbReference>
<gene>
    <name evidence="2" type="ORF">AB986_09385</name>
</gene>
<dbReference type="EMBL" id="LELK01000001">
    <property type="protein sequence ID" value="KMM39394.1"/>
    <property type="molecule type" value="Genomic_DNA"/>
</dbReference>